<proteinExistence type="predicted"/>
<protein>
    <submittedName>
        <fullName evidence="1">Uncharacterized protein</fullName>
    </submittedName>
</protein>
<gene>
    <name evidence="1" type="ORF">CYNAS_LOCUS3628</name>
</gene>
<name>A0AA36DRI2_CYLNA</name>
<comment type="caution">
    <text evidence="1">The sequence shown here is derived from an EMBL/GenBank/DDBJ whole genome shotgun (WGS) entry which is preliminary data.</text>
</comment>
<organism evidence="1 2">
    <name type="scientific">Cylicocyclus nassatus</name>
    <name type="common">Nematode worm</name>
    <dbReference type="NCBI Taxonomy" id="53992"/>
    <lineage>
        <taxon>Eukaryota</taxon>
        <taxon>Metazoa</taxon>
        <taxon>Ecdysozoa</taxon>
        <taxon>Nematoda</taxon>
        <taxon>Chromadorea</taxon>
        <taxon>Rhabditida</taxon>
        <taxon>Rhabditina</taxon>
        <taxon>Rhabditomorpha</taxon>
        <taxon>Strongyloidea</taxon>
        <taxon>Strongylidae</taxon>
        <taxon>Cylicocyclus</taxon>
    </lineage>
</organism>
<accession>A0AA36DRI2</accession>
<dbReference type="Proteomes" id="UP001176961">
    <property type="component" value="Unassembled WGS sequence"/>
</dbReference>
<evidence type="ECO:0000313" key="2">
    <source>
        <dbReference type="Proteomes" id="UP001176961"/>
    </source>
</evidence>
<reference evidence="1" key="1">
    <citation type="submission" date="2023-07" db="EMBL/GenBank/DDBJ databases">
        <authorList>
            <consortium name="CYATHOMIX"/>
        </authorList>
    </citation>
    <scope>NUCLEOTIDE SEQUENCE</scope>
    <source>
        <strain evidence="1">N/A</strain>
    </source>
</reference>
<dbReference type="AlphaFoldDB" id="A0AA36DRI2"/>
<sequence>MREIFEKLLTVLLPTVPPICYGRMLERQAAMKQQELSNTSVSYGRKPPTPQDVEYTYFLSVLLDSL</sequence>
<keyword evidence="2" id="KW-1185">Reference proteome</keyword>
<evidence type="ECO:0000313" key="1">
    <source>
        <dbReference type="EMBL" id="CAJ0591645.1"/>
    </source>
</evidence>
<dbReference type="EMBL" id="CATQJL010000001">
    <property type="protein sequence ID" value="CAJ0591645.1"/>
    <property type="molecule type" value="Genomic_DNA"/>
</dbReference>